<feature type="compositionally biased region" description="Low complexity" evidence="1">
    <location>
        <begin position="126"/>
        <end position="138"/>
    </location>
</feature>
<evidence type="ECO:0000256" key="1">
    <source>
        <dbReference type="SAM" id="MobiDB-lite"/>
    </source>
</evidence>
<feature type="compositionally biased region" description="Basic and acidic residues" evidence="1">
    <location>
        <begin position="113"/>
        <end position="125"/>
    </location>
</feature>
<dbReference type="Proteomes" id="UP000199727">
    <property type="component" value="Unassembled WGS sequence"/>
</dbReference>
<feature type="region of interest" description="Disordered" evidence="1">
    <location>
        <begin position="1"/>
        <end position="44"/>
    </location>
</feature>
<accession>A0A854QAG7</accession>
<feature type="compositionally biased region" description="Polar residues" evidence="1">
    <location>
        <begin position="75"/>
        <end position="91"/>
    </location>
</feature>
<proteinExistence type="predicted"/>
<feature type="compositionally biased region" description="Low complexity" evidence="1">
    <location>
        <begin position="565"/>
        <end position="585"/>
    </location>
</feature>
<dbReference type="InterPro" id="IPR013218">
    <property type="entry name" value="Dsn1/Mis13"/>
</dbReference>
<feature type="region of interest" description="Disordered" evidence="1">
    <location>
        <begin position="63"/>
        <end position="178"/>
    </location>
</feature>
<feature type="compositionally biased region" description="Pro residues" evidence="1">
    <location>
        <begin position="92"/>
        <end position="107"/>
    </location>
</feature>
<evidence type="ECO:0000313" key="3">
    <source>
        <dbReference type="Proteomes" id="UP000199727"/>
    </source>
</evidence>
<organism evidence="2 3">
    <name type="scientific">Cryptococcus neoformans Tu259-1</name>
    <dbReference type="NCBI Taxonomy" id="1230072"/>
    <lineage>
        <taxon>Eukaryota</taxon>
        <taxon>Fungi</taxon>
        <taxon>Dikarya</taxon>
        <taxon>Basidiomycota</taxon>
        <taxon>Agaricomycotina</taxon>
        <taxon>Tremellomycetes</taxon>
        <taxon>Tremellales</taxon>
        <taxon>Cryptococcaceae</taxon>
        <taxon>Cryptococcus</taxon>
        <taxon>Cryptococcus neoformans species complex</taxon>
    </lineage>
</organism>
<dbReference type="PANTHER" id="PTHR14778:SF2">
    <property type="entry name" value="KINETOCHORE-ASSOCIATED PROTEIN DSN1 HOMOLOG"/>
    <property type="match status" value="1"/>
</dbReference>
<reference evidence="2 3" key="1">
    <citation type="submission" date="2017-06" db="EMBL/GenBank/DDBJ databases">
        <title>Global population genomics of the pathogenic fungus Cryptococcus neoformans var. grubii.</title>
        <authorList>
            <person name="Cuomo C."/>
            <person name="Litvintseva A."/>
            <person name="Chen Y."/>
            <person name="Young S."/>
            <person name="Zeng Q."/>
            <person name="Chapman S."/>
            <person name="Gujja S."/>
            <person name="Saif S."/>
            <person name="Birren B."/>
        </authorList>
    </citation>
    <scope>NUCLEOTIDE SEQUENCE [LARGE SCALE GENOMIC DNA]</scope>
    <source>
        <strain evidence="2 3">Tu259-1</strain>
    </source>
</reference>
<protein>
    <submittedName>
        <fullName evidence="2">Kinetochore protein Mis13/DSN1</fullName>
    </submittedName>
</protein>
<dbReference type="GO" id="GO:0051301">
    <property type="term" value="P:cell division"/>
    <property type="evidence" value="ECO:0007669"/>
    <property type="project" value="InterPro"/>
</dbReference>
<sequence>MATRRSTRLSGELDASNKVVNGKRKGTAGGKDDGGEIGTKKKKQGVSGNVFLSILCRDGTDTNLVDDFVSHQGKKSTFQPQPVPLPNSSDTPPSPTIPADLPPPPPSVKIARRRESTRAIRERPLSESPPSGSLLEPGIHPAKKQKVVRGKNVDPLRGIAGTSDDPLNGVEETEAMRNTGSVPFVQYLTFSKSSKPRPSAPRPSSPPRRTFASSSAAPASRTPSASAPTRSGTMGPPTSFVRKTRKSMGRVQELSKDMVMPIMDSETPVIRKNQELRGQQARRSSMDHRGGRASSSWGRGDITMPHKSVDHKLFYRHIPTAYPDPIKTRMLLVWCTNRAIDENLKRSSAIRKGKGKQKEVMTEEGDRMLREVMEEFVQGMNRGSVDTNTYALQGQESASFSGLQPHPRNVQNRKAEAEMTSAIRKYKEEGAQWSAIVNATNNKQQETIRLLEKKMMINAEPDMSKAAPWMQQALALADSIIAEEDDSLQHTDDFEDVEYKVDTLHQTSHIALQYVLQASRFLDGIFSSLTADLRARDRLGLPPDLPPHDTDGPDTIALLTSARLSAAPQSSTSASASSSKQSTGKSRPDAMSLLRSLASVESKDQSDETVAAAAKVAPMLAISSMTPRRPAAGMTPRRHPLGAATPRGMKGMTPRPERE</sequence>
<dbReference type="AlphaFoldDB" id="A0A854QAG7"/>
<dbReference type="GO" id="GO:0000444">
    <property type="term" value="C:MIS12/MIND type complex"/>
    <property type="evidence" value="ECO:0007669"/>
    <property type="project" value="InterPro"/>
</dbReference>
<feature type="region of interest" description="Disordered" evidence="1">
    <location>
        <begin position="624"/>
        <end position="659"/>
    </location>
</feature>
<dbReference type="GO" id="GO:0007059">
    <property type="term" value="P:chromosome segregation"/>
    <property type="evidence" value="ECO:0007669"/>
    <property type="project" value="InterPro"/>
</dbReference>
<dbReference type="OrthoDB" id="3364649at2759"/>
<gene>
    <name evidence="2" type="ORF">C361_05050</name>
</gene>
<feature type="region of interest" description="Disordered" evidence="1">
    <location>
        <begin position="564"/>
        <end position="590"/>
    </location>
</feature>
<comment type="caution">
    <text evidence="2">The sequence shown here is derived from an EMBL/GenBank/DDBJ whole genome shotgun (WGS) entry which is preliminary data.</text>
</comment>
<feature type="region of interest" description="Disordered" evidence="1">
    <location>
        <begin position="191"/>
        <end position="255"/>
    </location>
</feature>
<dbReference type="PANTHER" id="PTHR14778">
    <property type="entry name" value="KINETOCHORE-ASSOCIATED PROTEIN DSN1 HOMOLOG"/>
    <property type="match status" value="1"/>
</dbReference>
<dbReference type="Pfam" id="PF08202">
    <property type="entry name" value="MIS13"/>
    <property type="match status" value="1"/>
</dbReference>
<feature type="compositionally biased region" description="Low complexity" evidence="1">
    <location>
        <begin position="207"/>
        <end position="231"/>
    </location>
</feature>
<evidence type="ECO:0000313" key="2">
    <source>
        <dbReference type="EMBL" id="OXG16679.1"/>
    </source>
</evidence>
<feature type="region of interest" description="Disordered" evidence="1">
    <location>
        <begin position="275"/>
        <end position="303"/>
    </location>
</feature>
<name>A0A854QAG7_CRYNE</name>
<dbReference type="EMBL" id="AMKT01000067">
    <property type="protein sequence ID" value="OXG16679.1"/>
    <property type="molecule type" value="Genomic_DNA"/>
</dbReference>